<comment type="caution">
    <text evidence="2">The sequence shown here is derived from an EMBL/GenBank/DDBJ whole genome shotgun (WGS) entry which is preliminary data.</text>
</comment>
<gene>
    <name evidence="2" type="ORF">DJ93_4941</name>
</gene>
<dbReference type="SUPFAM" id="SSF55729">
    <property type="entry name" value="Acyl-CoA N-acyltransferases (Nat)"/>
    <property type="match status" value="1"/>
</dbReference>
<protein>
    <submittedName>
        <fullName evidence="2">Acetyltransferase domain protein</fullName>
    </submittedName>
</protein>
<evidence type="ECO:0000259" key="1">
    <source>
        <dbReference type="PROSITE" id="PS51186"/>
    </source>
</evidence>
<reference evidence="2 3" key="1">
    <citation type="submission" date="2014-04" db="EMBL/GenBank/DDBJ databases">
        <authorList>
            <person name="Bishop-Lilly K.A."/>
            <person name="Broomall S.M."/>
            <person name="Chain P.S."/>
            <person name="Chertkov O."/>
            <person name="Coyne S.R."/>
            <person name="Daligault H.E."/>
            <person name="Davenport K.W."/>
            <person name="Erkkila T."/>
            <person name="Frey K.G."/>
            <person name="Gibbons H.S."/>
            <person name="Gu W."/>
            <person name="Jaissle J."/>
            <person name="Johnson S.L."/>
            <person name="Koroleva G.I."/>
            <person name="Ladner J.T."/>
            <person name="Lo C.-C."/>
            <person name="Minogue T.D."/>
            <person name="Munk C."/>
            <person name="Palacios G.F."/>
            <person name="Redden C.L."/>
            <person name="Rosenzweig C.N."/>
            <person name="Scholz M.B."/>
            <person name="Teshima H."/>
            <person name="Xu Y."/>
        </authorList>
    </citation>
    <scope>NUCLEOTIDE SEQUENCE [LARGE SCALE GENOMIC DNA]</scope>
    <source>
        <strain evidence="2 3">BHP</strain>
    </source>
</reference>
<dbReference type="InterPro" id="IPR016181">
    <property type="entry name" value="Acyl_CoA_acyltransferase"/>
</dbReference>
<evidence type="ECO:0000313" key="2">
    <source>
        <dbReference type="EMBL" id="KFN04274.1"/>
    </source>
</evidence>
<accession>A0A090YZ66</accession>
<dbReference type="Gene3D" id="3.40.630.30">
    <property type="match status" value="1"/>
</dbReference>
<dbReference type="InterPro" id="IPR000182">
    <property type="entry name" value="GNAT_dom"/>
</dbReference>
<dbReference type="GO" id="GO:0016747">
    <property type="term" value="F:acyltransferase activity, transferring groups other than amino-acyl groups"/>
    <property type="evidence" value="ECO:0007669"/>
    <property type="project" value="InterPro"/>
</dbReference>
<dbReference type="PANTHER" id="PTHR43617">
    <property type="entry name" value="L-AMINO ACID N-ACETYLTRANSFERASE"/>
    <property type="match status" value="1"/>
</dbReference>
<dbReference type="AlphaFoldDB" id="A0A090YZ66"/>
<dbReference type="Pfam" id="PF00583">
    <property type="entry name" value="Acetyltransf_1"/>
    <property type="match status" value="1"/>
</dbReference>
<evidence type="ECO:0000313" key="3">
    <source>
        <dbReference type="Proteomes" id="UP000029389"/>
    </source>
</evidence>
<dbReference type="EMBL" id="JMQC01000008">
    <property type="protein sequence ID" value="KFN04274.1"/>
    <property type="molecule type" value="Genomic_DNA"/>
</dbReference>
<dbReference type="PROSITE" id="PS51186">
    <property type="entry name" value="GNAT"/>
    <property type="match status" value="1"/>
</dbReference>
<dbReference type="PATRIC" id="fig|1405.8.peg.5090"/>
<dbReference type="Proteomes" id="UP000029389">
    <property type="component" value="Unassembled WGS sequence"/>
</dbReference>
<keyword evidence="2" id="KW-0808">Transferase</keyword>
<proteinExistence type="predicted"/>
<sequence length="111" mass="12556">MIVAEVNGEAVGWIMLLSQNRMRLSHIGSISIMIKKGYRGIGIGKLLLGKLLAWAEKNPLLEKVCLGVFSTNVKAITLYKKMGFIEVVRKIKECKLSEHEYVDDILTYKFI</sequence>
<dbReference type="InterPro" id="IPR050276">
    <property type="entry name" value="MshD_Acetyltransferase"/>
</dbReference>
<name>A0A090YZ66_9BACI</name>
<dbReference type="PANTHER" id="PTHR43617:SF22">
    <property type="entry name" value="L-AMINO ACID N-ACETYLTRANSFERASE AAAT"/>
    <property type="match status" value="1"/>
</dbReference>
<feature type="domain" description="N-acetyltransferase" evidence="1">
    <location>
        <begin position="1"/>
        <end position="103"/>
    </location>
</feature>
<organism evidence="2 3">
    <name type="scientific">Bacillus clarus</name>
    <dbReference type="NCBI Taxonomy" id="2338372"/>
    <lineage>
        <taxon>Bacteria</taxon>
        <taxon>Bacillati</taxon>
        <taxon>Bacillota</taxon>
        <taxon>Bacilli</taxon>
        <taxon>Bacillales</taxon>
        <taxon>Bacillaceae</taxon>
        <taxon>Bacillus</taxon>
        <taxon>Bacillus cereus group</taxon>
    </lineage>
</organism>